<keyword evidence="2" id="KW-1185">Reference proteome</keyword>
<dbReference type="EMBL" id="JBGFUD010014158">
    <property type="protein sequence ID" value="MFH4983860.1"/>
    <property type="molecule type" value="Genomic_DNA"/>
</dbReference>
<sequence length="135" mass="15526">MFLCLSNRCVIKRRISPAVYEVSYSNGILPPSNNVHFSRSPLRFSRTSLFNRFSVIRTSSGRILNYFVHKDEQPPPSYEEAVHMRAAPPPHQIANQNDGDANRFLPVTPPLQLRIPIVSYSRFLLQIHKSLYSNE</sequence>
<dbReference type="AlphaFoldDB" id="A0ABD6EWJ6"/>
<evidence type="ECO:0000313" key="1">
    <source>
        <dbReference type="EMBL" id="MFH4983860.1"/>
    </source>
</evidence>
<comment type="caution">
    <text evidence="1">The sequence shown here is derived from an EMBL/GenBank/DDBJ whole genome shotgun (WGS) entry which is preliminary data.</text>
</comment>
<organism evidence="1 2">
    <name type="scientific">Gnathostoma spinigerum</name>
    <dbReference type="NCBI Taxonomy" id="75299"/>
    <lineage>
        <taxon>Eukaryota</taxon>
        <taxon>Metazoa</taxon>
        <taxon>Ecdysozoa</taxon>
        <taxon>Nematoda</taxon>
        <taxon>Chromadorea</taxon>
        <taxon>Rhabditida</taxon>
        <taxon>Spirurina</taxon>
        <taxon>Gnathostomatomorpha</taxon>
        <taxon>Gnathostomatoidea</taxon>
        <taxon>Gnathostomatidae</taxon>
        <taxon>Gnathostoma</taxon>
    </lineage>
</organism>
<reference evidence="1 2" key="1">
    <citation type="submission" date="2024-08" db="EMBL/GenBank/DDBJ databases">
        <title>Gnathostoma spinigerum genome.</title>
        <authorList>
            <person name="Gonzalez-Bertolin B."/>
            <person name="Monzon S."/>
            <person name="Zaballos A."/>
            <person name="Jimenez P."/>
            <person name="Dekumyoy P."/>
            <person name="Varona S."/>
            <person name="Cuesta I."/>
            <person name="Sumanam S."/>
            <person name="Adisakwattana P."/>
            <person name="Gasser R.B."/>
            <person name="Hernandez-Gonzalez A."/>
            <person name="Young N.D."/>
            <person name="Perteguer M.J."/>
        </authorList>
    </citation>
    <scope>NUCLEOTIDE SEQUENCE [LARGE SCALE GENOMIC DNA]</scope>
    <source>
        <strain evidence="1">AL3</strain>
        <tissue evidence="1">Liver</tissue>
    </source>
</reference>
<accession>A0ABD6EWJ6</accession>
<protein>
    <submittedName>
        <fullName evidence="1">Uncharacterized protein</fullName>
    </submittedName>
</protein>
<dbReference type="Proteomes" id="UP001608902">
    <property type="component" value="Unassembled WGS sequence"/>
</dbReference>
<name>A0ABD6EWJ6_9BILA</name>
<gene>
    <name evidence="1" type="ORF">AB6A40_010569</name>
</gene>
<evidence type="ECO:0000313" key="2">
    <source>
        <dbReference type="Proteomes" id="UP001608902"/>
    </source>
</evidence>
<proteinExistence type="predicted"/>